<name>A0A538U276_UNCEI</name>
<accession>A0A538U276</accession>
<sequence length="230" mass="25482">MWALKFHYSTDWDGVGMGLWIDNRLCFIIAHEGKAAMVSVYRPLKLSEDLQELQRKYAEAWRKSGKHEYVSLKGDPWYGDIWDGRFYGIFAVLNGDWGASKLWGDKGTEPLGEGKFEGGQCFYSDKGKNLSLISDAGYRFTAEKQDKILLHPMHGASVDKVDPWEGIALMPDPQTLVVVTGGNDSQGVGYYEIAGKTLVGHIVDQGDASSYPQVATVPDGVVARNSSLFH</sequence>
<dbReference type="AlphaFoldDB" id="A0A538U276"/>
<protein>
    <submittedName>
        <fullName evidence="1">Uncharacterized protein</fullName>
    </submittedName>
</protein>
<organism evidence="1 2">
    <name type="scientific">Eiseniibacteriota bacterium</name>
    <dbReference type="NCBI Taxonomy" id="2212470"/>
    <lineage>
        <taxon>Bacteria</taxon>
        <taxon>Candidatus Eiseniibacteriota</taxon>
    </lineage>
</organism>
<comment type="caution">
    <text evidence="1">The sequence shown here is derived from an EMBL/GenBank/DDBJ whole genome shotgun (WGS) entry which is preliminary data.</text>
</comment>
<dbReference type="EMBL" id="VBPB01000260">
    <property type="protein sequence ID" value="TMQ70000.1"/>
    <property type="molecule type" value="Genomic_DNA"/>
</dbReference>
<evidence type="ECO:0000313" key="2">
    <source>
        <dbReference type="Proteomes" id="UP000319771"/>
    </source>
</evidence>
<dbReference type="Proteomes" id="UP000319771">
    <property type="component" value="Unassembled WGS sequence"/>
</dbReference>
<proteinExistence type="predicted"/>
<gene>
    <name evidence="1" type="ORF">E6K81_13665</name>
</gene>
<evidence type="ECO:0000313" key="1">
    <source>
        <dbReference type="EMBL" id="TMQ70000.1"/>
    </source>
</evidence>
<reference evidence="1 2" key="1">
    <citation type="journal article" date="2019" name="Nat. Microbiol.">
        <title>Mediterranean grassland soil C-N compound turnover is dependent on rainfall and depth, and is mediated by genomically divergent microorganisms.</title>
        <authorList>
            <person name="Diamond S."/>
            <person name="Andeer P.F."/>
            <person name="Li Z."/>
            <person name="Crits-Christoph A."/>
            <person name="Burstein D."/>
            <person name="Anantharaman K."/>
            <person name="Lane K.R."/>
            <person name="Thomas B.C."/>
            <person name="Pan C."/>
            <person name="Northen T.R."/>
            <person name="Banfield J.F."/>
        </authorList>
    </citation>
    <scope>NUCLEOTIDE SEQUENCE [LARGE SCALE GENOMIC DNA]</scope>
    <source>
        <strain evidence="1">WS_11</strain>
    </source>
</reference>